<name>A0ABW6ZXL1_9HYPH</name>
<proteinExistence type="predicted"/>
<organism evidence="1 2">
    <name type="scientific">Xanthobacter oligotrophicus</name>
    <dbReference type="NCBI Taxonomy" id="2607286"/>
    <lineage>
        <taxon>Bacteria</taxon>
        <taxon>Pseudomonadati</taxon>
        <taxon>Pseudomonadota</taxon>
        <taxon>Alphaproteobacteria</taxon>
        <taxon>Hyphomicrobiales</taxon>
        <taxon>Xanthobacteraceae</taxon>
        <taxon>Xanthobacter</taxon>
    </lineage>
</organism>
<evidence type="ECO:0000313" key="1">
    <source>
        <dbReference type="EMBL" id="MFG1372725.1"/>
    </source>
</evidence>
<reference evidence="1 2" key="1">
    <citation type="submission" date="2024-02" db="EMBL/GenBank/DDBJ databases">
        <title>Expansion and revision of Xanthobacter and proposal of Roseixanthobacter gen. nov.</title>
        <authorList>
            <person name="Soltysiak M.P.M."/>
            <person name="Jalihal A."/>
            <person name="Ory A."/>
            <person name="Chrisophersen C."/>
            <person name="Lee A.D."/>
            <person name="Boulton J."/>
            <person name="Springer M."/>
        </authorList>
    </citation>
    <scope>NUCLEOTIDE SEQUENCE [LARGE SCALE GENOMIC DNA]</scope>
    <source>
        <strain evidence="1 2">23A</strain>
    </source>
</reference>
<dbReference type="RefSeq" id="WP_393992573.1">
    <property type="nucleotide sequence ID" value="NZ_JBAFVH010000005.1"/>
</dbReference>
<dbReference type="Proteomes" id="UP001604002">
    <property type="component" value="Unassembled WGS sequence"/>
</dbReference>
<dbReference type="EMBL" id="JBAFVH010000005">
    <property type="protein sequence ID" value="MFG1372725.1"/>
    <property type="molecule type" value="Genomic_DNA"/>
</dbReference>
<comment type="caution">
    <text evidence="1">The sequence shown here is derived from an EMBL/GenBank/DDBJ whole genome shotgun (WGS) entry which is preliminary data.</text>
</comment>
<protein>
    <submittedName>
        <fullName evidence="1">Uncharacterized protein</fullName>
    </submittedName>
</protein>
<sequence>MNVRTHETMVTFENTFRISGTEGVLPPGAYRVVIDEEQILGLSFVAYRRVATMLHTPAVAAPQGRSESLAIDAADLDAALLKDRQLSVESRAGPSSVAAA</sequence>
<keyword evidence="2" id="KW-1185">Reference proteome</keyword>
<evidence type="ECO:0000313" key="2">
    <source>
        <dbReference type="Proteomes" id="UP001604002"/>
    </source>
</evidence>
<gene>
    <name evidence="1" type="ORF">V5F32_11160</name>
</gene>
<accession>A0ABW6ZXL1</accession>